<dbReference type="InterPro" id="IPR050248">
    <property type="entry name" value="Polysacc_deacetylase_ArnD"/>
</dbReference>
<name>A0A5N8XH04_9ACTN</name>
<dbReference type="Pfam" id="PF01522">
    <property type="entry name" value="Polysacc_deac_1"/>
    <property type="match status" value="1"/>
</dbReference>
<dbReference type="OrthoDB" id="3521160at2"/>
<evidence type="ECO:0000259" key="5">
    <source>
        <dbReference type="PROSITE" id="PS51677"/>
    </source>
</evidence>
<dbReference type="InterPro" id="IPR002509">
    <property type="entry name" value="NODB_dom"/>
</dbReference>
<dbReference type="PANTHER" id="PTHR10587:SF133">
    <property type="entry name" value="CHITIN DEACETYLASE 1-RELATED"/>
    <property type="match status" value="1"/>
</dbReference>
<dbReference type="CDD" id="cd10917">
    <property type="entry name" value="CE4_NodB_like_6s_7s"/>
    <property type="match status" value="1"/>
</dbReference>
<evidence type="ECO:0000313" key="6">
    <source>
        <dbReference type="EMBL" id="MPY58729.1"/>
    </source>
</evidence>
<feature type="compositionally biased region" description="Basic and acidic residues" evidence="3">
    <location>
        <begin position="209"/>
        <end position="222"/>
    </location>
</feature>
<dbReference type="GO" id="GO:0016810">
    <property type="term" value="F:hydrolase activity, acting on carbon-nitrogen (but not peptide) bonds"/>
    <property type="evidence" value="ECO:0007669"/>
    <property type="project" value="InterPro"/>
</dbReference>
<dbReference type="PROSITE" id="PS51677">
    <property type="entry name" value="NODB"/>
    <property type="match status" value="1"/>
</dbReference>
<evidence type="ECO:0000256" key="2">
    <source>
        <dbReference type="ARBA" id="ARBA00022801"/>
    </source>
</evidence>
<feature type="signal peptide" evidence="4">
    <location>
        <begin position="1"/>
        <end position="21"/>
    </location>
</feature>
<feature type="region of interest" description="Disordered" evidence="3">
    <location>
        <begin position="24"/>
        <end position="59"/>
    </location>
</feature>
<keyword evidence="4" id="KW-0732">Signal</keyword>
<dbReference type="GO" id="GO:0016020">
    <property type="term" value="C:membrane"/>
    <property type="evidence" value="ECO:0007669"/>
    <property type="project" value="TreeGrafter"/>
</dbReference>
<keyword evidence="1" id="KW-0479">Metal-binding</keyword>
<evidence type="ECO:0000313" key="7">
    <source>
        <dbReference type="Proteomes" id="UP000400924"/>
    </source>
</evidence>
<dbReference type="RefSeq" id="WP_152772261.1">
    <property type="nucleotide sequence ID" value="NZ_VJZC01000099.1"/>
</dbReference>
<dbReference type="InterPro" id="IPR011330">
    <property type="entry name" value="Glyco_hydro/deAcase_b/a-brl"/>
</dbReference>
<keyword evidence="7" id="KW-1185">Reference proteome</keyword>
<dbReference type="SUPFAM" id="SSF88713">
    <property type="entry name" value="Glycoside hydrolase/deacetylase"/>
    <property type="match status" value="1"/>
</dbReference>
<organism evidence="6 7">
    <name type="scientific">Streptomyces spongiae</name>
    <dbReference type="NCBI Taxonomy" id="565072"/>
    <lineage>
        <taxon>Bacteria</taxon>
        <taxon>Bacillati</taxon>
        <taxon>Actinomycetota</taxon>
        <taxon>Actinomycetes</taxon>
        <taxon>Kitasatosporales</taxon>
        <taxon>Streptomycetaceae</taxon>
        <taxon>Streptomyces</taxon>
    </lineage>
</organism>
<feature type="non-terminal residue" evidence="6">
    <location>
        <position position="409"/>
    </location>
</feature>
<dbReference type="GO" id="GO:0005975">
    <property type="term" value="P:carbohydrate metabolic process"/>
    <property type="evidence" value="ECO:0007669"/>
    <property type="project" value="InterPro"/>
</dbReference>
<comment type="caution">
    <text evidence="6">The sequence shown here is derived from an EMBL/GenBank/DDBJ whole genome shotgun (WGS) entry which is preliminary data.</text>
</comment>
<dbReference type="Gene3D" id="3.20.20.370">
    <property type="entry name" value="Glycoside hydrolase/deacetylase"/>
    <property type="match status" value="1"/>
</dbReference>
<sequence length="409" mass="42585">MRTSTLASVLLLLGSLNLTTACSTGTPTADSARGRGGPSSSPSSTTGTDPGGTVDMSKIKGIRIVSDTSDAPSCRWATGYPDVPGATAMTAAMKRDVEQRVRAFLGEESDGPARLCGGAPAGTEGARAAELNISFSFLVASGDVLGVRLTTFQSPSAGDGTDTRTYWYDGRDRTDESALALIADDSRSAFVSAVRKQLEKRLKRPLKGQTKEQTKGQIKGKEGAGPTPLEDTADRIAHLDDMAFTADGGLRVALDRGAVGAPTGGRHTVTLPRATVAPWLSGFGRRAQRQTVHPGSGLDLGATSTPTAPVPTHTADGEDSTDCAKVTCVALTFDDGPASPHTATLLTYLAAYDARATFFTVGQNVAAHPELVRAQVQAGHEVGNHSWSHPDLTRLTPAEIRSEVDLTSA</sequence>
<dbReference type="EMBL" id="VJZC01000099">
    <property type="protein sequence ID" value="MPY58729.1"/>
    <property type="molecule type" value="Genomic_DNA"/>
</dbReference>
<feature type="compositionally biased region" description="Low complexity" evidence="3">
    <location>
        <begin position="38"/>
        <end position="53"/>
    </location>
</feature>
<dbReference type="Proteomes" id="UP000400924">
    <property type="component" value="Unassembled WGS sequence"/>
</dbReference>
<dbReference type="GO" id="GO:0046872">
    <property type="term" value="F:metal ion binding"/>
    <property type="evidence" value="ECO:0007669"/>
    <property type="project" value="UniProtKB-KW"/>
</dbReference>
<dbReference type="PANTHER" id="PTHR10587">
    <property type="entry name" value="GLYCOSYL TRANSFERASE-RELATED"/>
    <property type="match status" value="1"/>
</dbReference>
<feature type="region of interest" description="Disordered" evidence="3">
    <location>
        <begin position="201"/>
        <end position="231"/>
    </location>
</feature>
<protein>
    <submittedName>
        <fullName evidence="6">Polysaccharide deacetylase family protein</fullName>
    </submittedName>
</protein>
<dbReference type="AlphaFoldDB" id="A0A5N8XH04"/>
<proteinExistence type="predicted"/>
<keyword evidence="2" id="KW-0378">Hydrolase</keyword>
<gene>
    <name evidence="6" type="ORF">FNH08_16630</name>
</gene>
<evidence type="ECO:0000256" key="1">
    <source>
        <dbReference type="ARBA" id="ARBA00022723"/>
    </source>
</evidence>
<feature type="region of interest" description="Disordered" evidence="3">
    <location>
        <begin position="287"/>
        <end position="319"/>
    </location>
</feature>
<evidence type="ECO:0000256" key="4">
    <source>
        <dbReference type="SAM" id="SignalP"/>
    </source>
</evidence>
<evidence type="ECO:0000256" key="3">
    <source>
        <dbReference type="SAM" id="MobiDB-lite"/>
    </source>
</evidence>
<dbReference type="PROSITE" id="PS51257">
    <property type="entry name" value="PROKAR_LIPOPROTEIN"/>
    <property type="match status" value="1"/>
</dbReference>
<feature type="chain" id="PRO_5039114558" evidence="4">
    <location>
        <begin position="22"/>
        <end position="409"/>
    </location>
</feature>
<reference evidence="6 7" key="1">
    <citation type="submission" date="2019-07" db="EMBL/GenBank/DDBJ databases">
        <title>New species of Amycolatopsis and Streptomyces.</title>
        <authorList>
            <person name="Duangmal K."/>
            <person name="Teo W.F.A."/>
            <person name="Lipun K."/>
        </authorList>
    </citation>
    <scope>NUCLEOTIDE SEQUENCE [LARGE SCALE GENOMIC DNA]</scope>
    <source>
        <strain evidence="6 7">NBRC 106415</strain>
    </source>
</reference>
<accession>A0A5N8XH04</accession>
<feature type="domain" description="NodB homology" evidence="5">
    <location>
        <begin position="327"/>
        <end position="409"/>
    </location>
</feature>